<name>A0AAE1KVD2_PETCI</name>
<evidence type="ECO:0000313" key="3">
    <source>
        <dbReference type="Proteomes" id="UP001286313"/>
    </source>
</evidence>
<dbReference type="EMBL" id="JAWQEG010000720">
    <property type="protein sequence ID" value="KAK3886239.1"/>
    <property type="molecule type" value="Genomic_DNA"/>
</dbReference>
<keyword evidence="3" id="KW-1185">Reference proteome</keyword>
<sequence>MPQPTPHPSSSPTTPQPTPHPSSSPTTPQPTPHPSSSSTTPQPTPHPSSPTTPKPTPHPSSSPTMPQPTPHPCTGYWSYYQHREIGLTTLCKERSEVVVETCDTEIVYKLTIPEGQHDPEPMNFKVAAQLSASLTQTYIHQPSQPAFEPIRGLHDYSLQSSRQQGLRSARLLGYLQSTYT</sequence>
<feature type="region of interest" description="Disordered" evidence="1">
    <location>
        <begin position="1"/>
        <end position="69"/>
    </location>
</feature>
<evidence type="ECO:0000313" key="2">
    <source>
        <dbReference type="EMBL" id="KAK3886239.1"/>
    </source>
</evidence>
<dbReference type="PRINTS" id="PR01217">
    <property type="entry name" value="PRICHEXTENSN"/>
</dbReference>
<accession>A0AAE1KVD2</accession>
<comment type="caution">
    <text evidence="2">The sequence shown here is derived from an EMBL/GenBank/DDBJ whole genome shotgun (WGS) entry which is preliminary data.</text>
</comment>
<proteinExistence type="predicted"/>
<gene>
    <name evidence="2" type="ORF">Pcinc_009593</name>
</gene>
<organism evidence="2 3">
    <name type="scientific">Petrolisthes cinctipes</name>
    <name type="common">Flat porcelain crab</name>
    <dbReference type="NCBI Taxonomy" id="88211"/>
    <lineage>
        <taxon>Eukaryota</taxon>
        <taxon>Metazoa</taxon>
        <taxon>Ecdysozoa</taxon>
        <taxon>Arthropoda</taxon>
        <taxon>Crustacea</taxon>
        <taxon>Multicrustacea</taxon>
        <taxon>Malacostraca</taxon>
        <taxon>Eumalacostraca</taxon>
        <taxon>Eucarida</taxon>
        <taxon>Decapoda</taxon>
        <taxon>Pleocyemata</taxon>
        <taxon>Anomura</taxon>
        <taxon>Galatheoidea</taxon>
        <taxon>Porcellanidae</taxon>
        <taxon>Petrolisthes</taxon>
    </lineage>
</organism>
<dbReference type="Proteomes" id="UP001286313">
    <property type="component" value="Unassembled WGS sequence"/>
</dbReference>
<dbReference type="AlphaFoldDB" id="A0AAE1KVD2"/>
<protein>
    <submittedName>
        <fullName evidence="2">Uncharacterized protein</fullName>
    </submittedName>
</protein>
<feature type="compositionally biased region" description="Pro residues" evidence="1">
    <location>
        <begin position="1"/>
        <end position="33"/>
    </location>
</feature>
<feature type="compositionally biased region" description="Pro residues" evidence="1">
    <location>
        <begin position="42"/>
        <end position="69"/>
    </location>
</feature>
<evidence type="ECO:0000256" key="1">
    <source>
        <dbReference type="SAM" id="MobiDB-lite"/>
    </source>
</evidence>
<reference evidence="2" key="1">
    <citation type="submission" date="2023-10" db="EMBL/GenBank/DDBJ databases">
        <title>Genome assemblies of two species of porcelain crab, Petrolisthes cinctipes and Petrolisthes manimaculis (Anomura: Porcellanidae).</title>
        <authorList>
            <person name="Angst P."/>
        </authorList>
    </citation>
    <scope>NUCLEOTIDE SEQUENCE</scope>
    <source>
        <strain evidence="2">PB745_01</strain>
        <tissue evidence="2">Gill</tissue>
    </source>
</reference>